<accession>A0A858RCA6</accession>
<feature type="domain" description="DUF5808" evidence="2">
    <location>
        <begin position="25"/>
        <end position="50"/>
    </location>
</feature>
<evidence type="ECO:0000259" key="2">
    <source>
        <dbReference type="Pfam" id="PF19124"/>
    </source>
</evidence>
<evidence type="ECO:0000256" key="1">
    <source>
        <dbReference type="SAM" id="Phobius"/>
    </source>
</evidence>
<keyword evidence="1" id="KW-0472">Membrane</keyword>
<sequence length="104" mass="11656">MKLSELDEIHRSPGSWFLGVIYFAPRDPRLLVRKRIGSLGWTLNFARPLAIPFLVASIAALWLGLNAVASTEWSESAKWGAALGMIASLVICWAWVANQRRYID</sequence>
<keyword evidence="4" id="KW-1185">Reference proteome</keyword>
<dbReference type="KEGG" id="luo:HHL09_17785"/>
<feature type="transmembrane region" description="Helical" evidence="1">
    <location>
        <begin position="45"/>
        <end position="65"/>
    </location>
</feature>
<name>A0A858RCA6_9BACT</name>
<dbReference type="Proteomes" id="UP000501812">
    <property type="component" value="Chromosome"/>
</dbReference>
<reference evidence="3 4" key="1">
    <citation type="submission" date="2020-04" db="EMBL/GenBank/DDBJ databases">
        <title>Luteolibacter sp. G-1-1-1 isolated from soil.</title>
        <authorList>
            <person name="Dahal R.H."/>
        </authorList>
    </citation>
    <scope>NUCLEOTIDE SEQUENCE [LARGE SCALE GENOMIC DNA]</scope>
    <source>
        <strain evidence="3 4">G-1-1-1</strain>
    </source>
</reference>
<keyword evidence="1" id="KW-1133">Transmembrane helix</keyword>
<protein>
    <recommendedName>
        <fullName evidence="2">DUF5808 domain-containing protein</fullName>
    </recommendedName>
</protein>
<feature type="transmembrane region" description="Helical" evidence="1">
    <location>
        <begin position="77"/>
        <end position="96"/>
    </location>
</feature>
<dbReference type="EMBL" id="CP051774">
    <property type="protein sequence ID" value="QJE94228.1"/>
    <property type="molecule type" value="Genomic_DNA"/>
</dbReference>
<dbReference type="RefSeq" id="WP_169452449.1">
    <property type="nucleotide sequence ID" value="NZ_CP051774.1"/>
</dbReference>
<evidence type="ECO:0000313" key="3">
    <source>
        <dbReference type="EMBL" id="QJE94228.1"/>
    </source>
</evidence>
<dbReference type="AlphaFoldDB" id="A0A858RCA6"/>
<evidence type="ECO:0000313" key="4">
    <source>
        <dbReference type="Proteomes" id="UP000501812"/>
    </source>
</evidence>
<dbReference type="InterPro" id="IPR043831">
    <property type="entry name" value="DUF5808"/>
</dbReference>
<dbReference type="Pfam" id="PF19124">
    <property type="entry name" value="DUF5808"/>
    <property type="match status" value="1"/>
</dbReference>
<organism evidence="3 4">
    <name type="scientific">Luteolibacter luteus</name>
    <dbReference type="NCBI Taxonomy" id="2728835"/>
    <lineage>
        <taxon>Bacteria</taxon>
        <taxon>Pseudomonadati</taxon>
        <taxon>Verrucomicrobiota</taxon>
        <taxon>Verrucomicrobiia</taxon>
        <taxon>Verrucomicrobiales</taxon>
        <taxon>Verrucomicrobiaceae</taxon>
        <taxon>Luteolibacter</taxon>
    </lineage>
</organism>
<gene>
    <name evidence="3" type="ORF">HHL09_17785</name>
</gene>
<proteinExistence type="predicted"/>
<keyword evidence="1" id="KW-0812">Transmembrane</keyword>